<evidence type="ECO:0000256" key="3">
    <source>
        <dbReference type="ARBA" id="ARBA00022801"/>
    </source>
</evidence>
<comment type="similarity">
    <text evidence="1">Belongs to the HAD-like hydrolase superfamily. CbbY/CbbZ/Gph/YieH family.</text>
</comment>
<dbReference type="FunFam" id="3.40.50.1000:FF:000036">
    <property type="entry name" value="HAD family hydrolase"/>
    <property type="match status" value="1"/>
</dbReference>
<reference evidence="7" key="2">
    <citation type="submission" date="2020-05" db="EMBL/GenBank/DDBJ databases">
        <title>Classification of alakaliphilic streptomycetes isolated from an alkaline soil next to Lonar Crater, India and a proposal for the recognition of Streptomyces alkaliterrae sp. nov.</title>
        <authorList>
            <person name="Golinska P."/>
        </authorList>
    </citation>
    <scope>NUCLEOTIDE SEQUENCE [LARGE SCALE GENOMIC DNA]</scope>
    <source>
        <strain evidence="7">OF8</strain>
    </source>
</reference>
<dbReference type="AlphaFoldDB" id="A0A5P0YR37"/>
<reference evidence="4" key="3">
    <citation type="journal article" name="Syst. Appl. Microbiol.">
        <title>Streptomyces alkaliterrae sp. nov., isolated from an alkaline soil, and emended descriptions of Streptomyces alkaliphilus, Streptomyces calidiresistens and Streptomyces durbertensis.</title>
        <authorList>
            <person name="Swiecimska M."/>
            <person name="Golinska P."/>
            <person name="Nouioui I."/>
            <person name="Wypij M."/>
            <person name="Rai M."/>
            <person name="Sangal V."/>
            <person name="Goodfellow M."/>
        </authorList>
    </citation>
    <scope>NUCLEOTIDE SEQUENCE</scope>
    <source>
        <strain evidence="4">OF8</strain>
    </source>
</reference>
<evidence type="ECO:0000313" key="4">
    <source>
        <dbReference type="EMBL" id="MBB1259575.1"/>
    </source>
</evidence>
<evidence type="ECO:0000256" key="2">
    <source>
        <dbReference type="ARBA" id="ARBA00022723"/>
    </source>
</evidence>
<dbReference type="GO" id="GO:0046872">
    <property type="term" value="F:metal ion binding"/>
    <property type="evidence" value="ECO:0007669"/>
    <property type="project" value="UniProtKB-KW"/>
</dbReference>
<dbReference type="OrthoDB" id="9793014at2"/>
<dbReference type="EMBL" id="JABJXA010000058">
    <property type="protein sequence ID" value="MBB1259575.1"/>
    <property type="molecule type" value="Genomic_DNA"/>
</dbReference>
<evidence type="ECO:0000256" key="1">
    <source>
        <dbReference type="ARBA" id="ARBA00006171"/>
    </source>
</evidence>
<dbReference type="SFLD" id="SFLDS00003">
    <property type="entry name" value="Haloacid_Dehalogenase"/>
    <property type="match status" value="1"/>
</dbReference>
<dbReference type="Gene3D" id="1.10.150.240">
    <property type="entry name" value="Putative phosphatase, domain 2"/>
    <property type="match status" value="1"/>
</dbReference>
<reference evidence="5 6" key="1">
    <citation type="submission" date="2019-10" db="EMBL/GenBank/DDBJ databases">
        <title>Streptomyces sp. nov., a novel actinobacterium isolated from alkaline environment.</title>
        <authorList>
            <person name="Golinska P."/>
        </authorList>
    </citation>
    <scope>NUCLEOTIDE SEQUENCE [LARGE SCALE GENOMIC DNA]</scope>
    <source>
        <strain evidence="5 6">OF1</strain>
    </source>
</reference>
<dbReference type="InterPro" id="IPR023198">
    <property type="entry name" value="PGP-like_dom2"/>
</dbReference>
<dbReference type="Pfam" id="PF00702">
    <property type="entry name" value="Hydrolase"/>
    <property type="match status" value="1"/>
</dbReference>
<keyword evidence="6" id="KW-1185">Reference proteome</keyword>
<dbReference type="Proteomes" id="UP000517765">
    <property type="component" value="Unassembled WGS sequence"/>
</dbReference>
<dbReference type="SFLD" id="SFLDG01135">
    <property type="entry name" value="C1.5.6:_HAD__Beta-PGM__Phospha"/>
    <property type="match status" value="1"/>
</dbReference>
<evidence type="ECO:0000313" key="7">
    <source>
        <dbReference type="Proteomes" id="UP000517765"/>
    </source>
</evidence>
<evidence type="ECO:0000313" key="6">
    <source>
        <dbReference type="Proteomes" id="UP000320857"/>
    </source>
</evidence>
<protein>
    <submittedName>
        <fullName evidence="5">HAD-IA family hydrolase</fullName>
    </submittedName>
</protein>
<organism evidence="5 6">
    <name type="scientific">Streptomyces alkaliterrae</name>
    <dbReference type="NCBI Taxonomy" id="2213162"/>
    <lineage>
        <taxon>Bacteria</taxon>
        <taxon>Bacillati</taxon>
        <taxon>Actinomycetota</taxon>
        <taxon>Actinomycetes</taxon>
        <taxon>Kitasatosporales</taxon>
        <taxon>Streptomycetaceae</taxon>
        <taxon>Streptomyces</taxon>
    </lineage>
</organism>
<dbReference type="InterPro" id="IPR051806">
    <property type="entry name" value="HAD-like_SPP"/>
</dbReference>
<dbReference type="InterPro" id="IPR006439">
    <property type="entry name" value="HAD-SF_hydro_IA"/>
</dbReference>
<dbReference type="GO" id="GO:0050308">
    <property type="term" value="F:sugar-phosphatase activity"/>
    <property type="evidence" value="ECO:0007669"/>
    <property type="project" value="TreeGrafter"/>
</dbReference>
<proteinExistence type="inferred from homology"/>
<dbReference type="PANTHER" id="PTHR43481:SF4">
    <property type="entry name" value="GLYCEROL-1-PHOSPHATE PHOSPHOHYDROLASE 1-RELATED"/>
    <property type="match status" value="1"/>
</dbReference>
<dbReference type="InterPro" id="IPR023214">
    <property type="entry name" value="HAD_sf"/>
</dbReference>
<accession>A0A5P0YR37</accession>
<dbReference type="SFLD" id="SFLDG01129">
    <property type="entry name" value="C1.5:_HAD__Beta-PGM__Phosphata"/>
    <property type="match status" value="1"/>
</dbReference>
<dbReference type="RefSeq" id="WP_143646475.1">
    <property type="nucleotide sequence ID" value="NZ_JABJXA010000058.1"/>
</dbReference>
<name>A0A5P0YR37_9ACTN</name>
<evidence type="ECO:0000313" key="5">
    <source>
        <dbReference type="EMBL" id="MQS00999.1"/>
    </source>
</evidence>
<keyword evidence="3 5" id="KW-0378">Hydrolase</keyword>
<gene>
    <name evidence="5" type="ORF">FNX44_003735</name>
    <name evidence="4" type="ORF">H3147_12130</name>
</gene>
<comment type="caution">
    <text evidence="5">The sequence shown here is derived from an EMBL/GenBank/DDBJ whole genome shotgun (WGS) entry which is preliminary data.</text>
</comment>
<keyword evidence="2" id="KW-0479">Metal-binding</keyword>
<sequence length="239" mass="26097">MAAAPLPPLPPDLRAVVFDHDGVLVDSVRGDLLACSALFREFGARLPGDLWATEVCGRPDGYPGLFRRLRAATGTEVDDAELWRRLEAHWERYLTARHVVLRPGVRELLGALRAAGYPLAVASAADAEWVGRWLGHYDLARFFDVVVTGEQVARRKPDPEVYLEAASRLGVPPERCAVFEDSVTGVAAARAAGMTVLAVPTEATRVCDYSAAHHLLPDLRAVEPSWFPLVRPAATERSL</sequence>
<dbReference type="InterPro" id="IPR036412">
    <property type="entry name" value="HAD-like_sf"/>
</dbReference>
<dbReference type="NCBIfam" id="TIGR01509">
    <property type="entry name" value="HAD-SF-IA-v3"/>
    <property type="match status" value="1"/>
</dbReference>
<dbReference type="Gene3D" id="3.40.50.1000">
    <property type="entry name" value="HAD superfamily/HAD-like"/>
    <property type="match status" value="1"/>
</dbReference>
<dbReference type="Proteomes" id="UP000320857">
    <property type="component" value="Unassembled WGS sequence"/>
</dbReference>
<dbReference type="SUPFAM" id="SSF56784">
    <property type="entry name" value="HAD-like"/>
    <property type="match status" value="1"/>
</dbReference>
<dbReference type="EMBL" id="VJYK02000021">
    <property type="protein sequence ID" value="MQS00999.1"/>
    <property type="molecule type" value="Genomic_DNA"/>
</dbReference>
<dbReference type="PRINTS" id="PR00413">
    <property type="entry name" value="HADHALOGNASE"/>
</dbReference>
<dbReference type="PANTHER" id="PTHR43481">
    <property type="entry name" value="FRUCTOSE-1-PHOSPHATE PHOSPHATASE"/>
    <property type="match status" value="1"/>
</dbReference>